<dbReference type="InterPro" id="IPR000120">
    <property type="entry name" value="Amidase"/>
</dbReference>
<dbReference type="InterPro" id="IPR023631">
    <property type="entry name" value="Amidase_dom"/>
</dbReference>
<protein>
    <submittedName>
        <fullName evidence="3">6-aminohexanoate hydrolase</fullName>
    </submittedName>
</protein>
<dbReference type="PANTHER" id="PTHR11895">
    <property type="entry name" value="TRANSAMIDASE"/>
    <property type="match status" value="1"/>
</dbReference>
<evidence type="ECO:0000256" key="1">
    <source>
        <dbReference type="ARBA" id="ARBA00009199"/>
    </source>
</evidence>
<keyword evidence="3" id="KW-0378">Hydrolase</keyword>
<dbReference type="PATRIC" id="fig|1618207.4.peg.1054"/>
<keyword evidence="4" id="KW-1185">Reference proteome</keyword>
<dbReference type="EMBL" id="CP011005">
    <property type="protein sequence ID" value="AJT41063.1"/>
    <property type="molecule type" value="Genomic_DNA"/>
</dbReference>
<dbReference type="Gene3D" id="3.90.1300.10">
    <property type="entry name" value="Amidase signature (AS) domain"/>
    <property type="match status" value="1"/>
</dbReference>
<evidence type="ECO:0000259" key="2">
    <source>
        <dbReference type="Pfam" id="PF01425"/>
    </source>
</evidence>
<sequence>MNLDEYSALDGLALAELVRARQVTAAELSVLARDAAAQINPKINAVVELWEDDQAVLETTAETTFSGVPFLLKDMATTLAGRQVEFGSRLAAGLTAQQDSALAVRFRRAGLNMIGRTTMPEFAASTTTESAKDGATANPWNLRHGVGGSSGGSAAAVAAGIVPLAHATDAAGSIRIPAAQNGLVGLKPSRGRTSHAPAAETMNGMAAQFAVSRTVRDSAALLDAVQGAAPGDPFVIAPPRRAYLDELGAEPVTLRIGLLVDPANGSKSSPQIAAAIDEVARTAERLGHSVEPFSLALGLSWQAYVEAITVIWAAHAAPWIAGVAEATGRLIDESTVEPAMLALYRYGKSLTATDLVRAEEAVNLVSRSVAKHFERHHLILSPTLPQLAPELGEYNAGQSELDGPAWIRHVLDEAPFTVAANLTGTPAISLPLAQDAATGLPIAAQFWAAFGREDLLFNIAGQFEQGMPWQQRRPKVWPASVAE</sequence>
<dbReference type="RefSeq" id="WP_045074136.1">
    <property type="nucleotide sequence ID" value="NZ_CP011005.1"/>
</dbReference>
<dbReference type="Proteomes" id="UP000061839">
    <property type="component" value="Chromosome"/>
</dbReference>
<dbReference type="SUPFAM" id="SSF75304">
    <property type="entry name" value="Amidase signature (AS) enzymes"/>
    <property type="match status" value="1"/>
</dbReference>
<name>A0A0D4BXM3_9MICC</name>
<dbReference type="STRING" id="1618207.UM93_05180"/>
<dbReference type="InterPro" id="IPR036928">
    <property type="entry name" value="AS_sf"/>
</dbReference>
<dbReference type="Pfam" id="PF01425">
    <property type="entry name" value="Amidase"/>
    <property type="match status" value="1"/>
</dbReference>
<organism evidence="3 4">
    <name type="scientific">Psychromicrobium lacuslunae</name>
    <dbReference type="NCBI Taxonomy" id="1618207"/>
    <lineage>
        <taxon>Bacteria</taxon>
        <taxon>Bacillati</taxon>
        <taxon>Actinomycetota</taxon>
        <taxon>Actinomycetes</taxon>
        <taxon>Micrococcales</taxon>
        <taxon>Micrococcaceae</taxon>
        <taxon>Psychromicrobium</taxon>
    </lineage>
</organism>
<dbReference type="InterPro" id="IPR020556">
    <property type="entry name" value="Amidase_CS"/>
</dbReference>
<evidence type="ECO:0000313" key="4">
    <source>
        <dbReference type="Proteomes" id="UP000061839"/>
    </source>
</evidence>
<proteinExistence type="inferred from homology"/>
<dbReference type="AlphaFoldDB" id="A0A0D4BXM3"/>
<dbReference type="PROSITE" id="PS00571">
    <property type="entry name" value="AMIDASES"/>
    <property type="match status" value="1"/>
</dbReference>
<gene>
    <name evidence="3" type="ORF">UM93_05180</name>
</gene>
<feature type="domain" description="Amidase" evidence="2">
    <location>
        <begin position="34"/>
        <end position="456"/>
    </location>
</feature>
<dbReference type="PANTHER" id="PTHR11895:SF7">
    <property type="entry name" value="GLUTAMYL-TRNA(GLN) AMIDOTRANSFERASE SUBUNIT A, MITOCHONDRIAL"/>
    <property type="match status" value="1"/>
</dbReference>
<dbReference type="GO" id="GO:0016787">
    <property type="term" value="F:hydrolase activity"/>
    <property type="evidence" value="ECO:0007669"/>
    <property type="project" value="UniProtKB-KW"/>
</dbReference>
<comment type="similarity">
    <text evidence="1">Belongs to the amidase family.</text>
</comment>
<evidence type="ECO:0000313" key="3">
    <source>
        <dbReference type="EMBL" id="AJT41063.1"/>
    </source>
</evidence>
<dbReference type="KEGG" id="ari:UM93_05180"/>
<dbReference type="OrthoDB" id="182039at2"/>
<accession>A0A0D4BXM3</accession>
<dbReference type="HOGENOM" id="CLU_009600_0_4_11"/>
<reference evidence="3 4" key="1">
    <citation type="journal article" date="2015" name="Genome Announc.">
        <title>Complete Genome Sequencing of Protease-Producing Novel Arthrobacter sp. Strain IHBB 11108 Using PacBio Single-Molecule Real-Time Sequencing Technology.</title>
        <authorList>
            <person name="Kiran S."/>
            <person name="Swarnkar M.K."/>
            <person name="Pal M."/>
            <person name="Thakur R."/>
            <person name="Tewari R."/>
            <person name="Singh A.K."/>
            <person name="Gulati A."/>
        </authorList>
    </citation>
    <scope>NUCLEOTIDE SEQUENCE [LARGE SCALE GENOMIC DNA]</scope>
    <source>
        <strain evidence="3 4">IHBB 11108</strain>
    </source>
</reference>